<evidence type="ECO:0000256" key="2">
    <source>
        <dbReference type="ARBA" id="ARBA00022679"/>
    </source>
</evidence>
<dbReference type="InterPro" id="IPR002173">
    <property type="entry name" value="Carboh/pur_kinase_PfkB_CS"/>
</dbReference>
<dbReference type="InterPro" id="IPR022463">
    <property type="entry name" value="1-PFruKinase"/>
</dbReference>
<comment type="caution">
    <text evidence="10">The sequence shown here is derived from an EMBL/GenBank/DDBJ whole genome shotgun (WGS) entry which is preliminary data.</text>
</comment>
<comment type="catalytic activity">
    <reaction evidence="6 8">
        <text>beta-D-fructose 1-phosphate + ATP = beta-D-fructose 1,6-bisphosphate + ADP + H(+)</text>
        <dbReference type="Rhea" id="RHEA:14213"/>
        <dbReference type="ChEBI" id="CHEBI:15378"/>
        <dbReference type="ChEBI" id="CHEBI:30616"/>
        <dbReference type="ChEBI" id="CHEBI:32966"/>
        <dbReference type="ChEBI" id="CHEBI:138881"/>
        <dbReference type="ChEBI" id="CHEBI:456216"/>
        <dbReference type="EC" id="2.7.1.56"/>
    </reaction>
</comment>
<dbReference type="UniPathway" id="UPA00704">
    <property type="reaction ID" value="UER00715"/>
</dbReference>
<feature type="domain" description="Carbohydrate kinase PfkB" evidence="9">
    <location>
        <begin position="6"/>
        <end position="292"/>
    </location>
</feature>
<organism evidence="10 11">
    <name type="scientific">Caldisalinibacter kiritimatiensis</name>
    <dbReference type="NCBI Taxonomy" id="1304284"/>
    <lineage>
        <taxon>Bacteria</taxon>
        <taxon>Bacillati</taxon>
        <taxon>Bacillota</taxon>
        <taxon>Tissierellia</taxon>
        <taxon>Tissierellales</taxon>
        <taxon>Thermohalobacteraceae</taxon>
        <taxon>Caldisalinibacter</taxon>
    </lineage>
</organism>
<dbReference type="OrthoDB" id="9801219at2"/>
<comment type="catalytic activity">
    <reaction evidence="7">
        <text>D-tagatofuranose 6-phosphate + ATP = D-tagatofuranose 1,6-bisphosphate + ADP + H(+)</text>
        <dbReference type="Rhea" id="RHEA:12420"/>
        <dbReference type="ChEBI" id="CHEBI:15378"/>
        <dbReference type="ChEBI" id="CHEBI:30616"/>
        <dbReference type="ChEBI" id="CHEBI:58694"/>
        <dbReference type="ChEBI" id="CHEBI:58695"/>
        <dbReference type="ChEBI" id="CHEBI:456216"/>
        <dbReference type="EC" id="2.7.1.144"/>
    </reaction>
</comment>
<protein>
    <recommendedName>
        <fullName evidence="7">Tagatose-6-phosphate kinase</fullName>
        <ecNumber evidence="7">2.7.1.144</ecNumber>
    </recommendedName>
</protein>
<dbReference type="GO" id="GO:0005829">
    <property type="term" value="C:cytosol"/>
    <property type="evidence" value="ECO:0007669"/>
    <property type="project" value="TreeGrafter"/>
</dbReference>
<comment type="similarity">
    <text evidence="1">Belongs to the carbohydrate kinase pfkB family.</text>
</comment>
<keyword evidence="2 7" id="KW-0808">Transferase</keyword>
<evidence type="ECO:0000259" key="9">
    <source>
        <dbReference type="Pfam" id="PF00294"/>
    </source>
</evidence>
<keyword evidence="7" id="KW-0423">Lactose metabolism</keyword>
<keyword evidence="5 7" id="KW-0067">ATP-binding</keyword>
<dbReference type="GO" id="GO:0044281">
    <property type="term" value="P:small molecule metabolic process"/>
    <property type="evidence" value="ECO:0007669"/>
    <property type="project" value="UniProtKB-ARBA"/>
</dbReference>
<evidence type="ECO:0000256" key="1">
    <source>
        <dbReference type="ARBA" id="ARBA00005380"/>
    </source>
</evidence>
<comment type="similarity">
    <text evidence="7">Belongs to the carbohydrate kinase PfkB family. LacC subfamily.</text>
</comment>
<dbReference type="AlphaFoldDB" id="R1ATY8"/>
<accession>R1ATY8</accession>
<dbReference type="CDD" id="cd01164">
    <property type="entry name" value="FruK_PfkB_like"/>
    <property type="match status" value="1"/>
</dbReference>
<dbReference type="InterPro" id="IPR011611">
    <property type="entry name" value="PfkB_dom"/>
</dbReference>
<evidence type="ECO:0000256" key="6">
    <source>
        <dbReference type="ARBA" id="ARBA00047745"/>
    </source>
</evidence>
<dbReference type="GO" id="GO:0008662">
    <property type="term" value="F:1-phosphofructokinase activity"/>
    <property type="evidence" value="ECO:0007669"/>
    <property type="project" value="UniProtKB-UniRule"/>
</dbReference>
<sequence>MIITVTLNPAIDKTIEVNNFKLGDVNRVSSVRLDAGGKGINVSKVIKEIGGQSKVFGLVGGRTGEFIIQYLRQRDISEDLVKISQETRTNIKIVDKINKVVTEINEKGKEVTSEEIEELKNKIYENVTSDTVIVFSGSVPSNIQKTIYKELIEVCNEKGAKTILDADGELLFEGLKGKPYLIKPNIHELEKCFGKKFKDYNEIISLAHQIISTGTKNVFISMGAYGSIFVDKEYAILIEPIKTTIKSTVGAGDSLVAGMAYSIDKGLSLEKALKLSTASATASVMMEGTQTGKLKEIKELEKKVKLKYLKEGDNYAINTAY</sequence>
<comment type="function">
    <text evidence="8">Catalyzes the ATP-dependent phosphorylation of fructose-l-phosphate to fructose-l,6-bisphosphate.</text>
</comment>
<keyword evidence="4 8" id="KW-0418">Kinase</keyword>
<dbReference type="eggNOG" id="COG1105">
    <property type="taxonomic scope" value="Bacteria"/>
</dbReference>
<evidence type="ECO:0000256" key="5">
    <source>
        <dbReference type="ARBA" id="ARBA00022840"/>
    </source>
</evidence>
<dbReference type="GO" id="GO:2001059">
    <property type="term" value="P:D-tagatose 6-phosphate catabolic process"/>
    <property type="evidence" value="ECO:0007669"/>
    <property type="project" value="UniProtKB-UniPathway"/>
</dbReference>
<dbReference type="STRING" id="1304284.L21TH_1364"/>
<dbReference type="Gene3D" id="3.40.1190.20">
    <property type="match status" value="1"/>
</dbReference>
<dbReference type="EC" id="2.7.1.144" evidence="7"/>
<name>R1ATY8_9FIRM</name>
<dbReference type="GO" id="GO:0016052">
    <property type="term" value="P:carbohydrate catabolic process"/>
    <property type="evidence" value="ECO:0007669"/>
    <property type="project" value="UniProtKB-ARBA"/>
</dbReference>
<dbReference type="FunFam" id="3.40.1190.20:FF:000001">
    <property type="entry name" value="Phosphofructokinase"/>
    <property type="match status" value="1"/>
</dbReference>
<dbReference type="GO" id="GO:0005988">
    <property type="term" value="P:lactose metabolic process"/>
    <property type="evidence" value="ECO:0007669"/>
    <property type="project" value="UniProtKB-KW"/>
</dbReference>
<reference evidence="10 11" key="1">
    <citation type="journal article" date="2015" name="Geomicrobiol. J.">
        <title>Caldisalinibacter kiritimatiensis gen. nov., sp. nov., a moderately thermohalophilic thiosulfate-reducing bacterium from a hypersaline microbial mat.</title>
        <authorList>
            <person name="Ben Hania W."/>
            <person name="Joseph M."/>
            <person name="Fiebig A."/>
            <person name="Bunk B."/>
            <person name="Klenk H.-P."/>
            <person name="Fardeau M.-L."/>
            <person name="Spring S."/>
        </authorList>
    </citation>
    <scope>NUCLEOTIDE SEQUENCE [LARGE SCALE GENOMIC DNA]</scope>
    <source>
        <strain evidence="10 11">L21-TH-D2</strain>
    </source>
</reference>
<evidence type="ECO:0000256" key="4">
    <source>
        <dbReference type="ARBA" id="ARBA00022777"/>
    </source>
</evidence>
<dbReference type="EMBL" id="ARZA01000139">
    <property type="protein sequence ID" value="EOD00603.1"/>
    <property type="molecule type" value="Genomic_DNA"/>
</dbReference>
<dbReference type="NCBIfam" id="TIGR03168">
    <property type="entry name" value="1-PFK"/>
    <property type="match status" value="1"/>
</dbReference>
<dbReference type="PANTHER" id="PTHR46566">
    <property type="entry name" value="1-PHOSPHOFRUCTOKINASE-RELATED"/>
    <property type="match status" value="1"/>
</dbReference>
<dbReference type="PROSITE" id="PS00583">
    <property type="entry name" value="PFKB_KINASES_1"/>
    <property type="match status" value="1"/>
</dbReference>
<dbReference type="GO" id="GO:0005524">
    <property type="term" value="F:ATP binding"/>
    <property type="evidence" value="ECO:0007669"/>
    <property type="project" value="UniProtKB-UniRule"/>
</dbReference>
<evidence type="ECO:0000256" key="3">
    <source>
        <dbReference type="ARBA" id="ARBA00022741"/>
    </source>
</evidence>
<dbReference type="SUPFAM" id="SSF53613">
    <property type="entry name" value="Ribokinase-like"/>
    <property type="match status" value="1"/>
</dbReference>
<dbReference type="RefSeq" id="WP_006312399.1">
    <property type="nucleotide sequence ID" value="NZ_ARZA01000139.1"/>
</dbReference>
<keyword evidence="3 7" id="KW-0547">Nucleotide-binding</keyword>
<dbReference type="InterPro" id="IPR017583">
    <property type="entry name" value="Tagatose/fructose_Pkinase"/>
</dbReference>
<evidence type="ECO:0000313" key="10">
    <source>
        <dbReference type="EMBL" id="EOD00603.1"/>
    </source>
</evidence>
<dbReference type="GO" id="GO:0009024">
    <property type="term" value="F:tagatose-6-phosphate kinase activity"/>
    <property type="evidence" value="ECO:0007669"/>
    <property type="project" value="UniProtKB-EC"/>
</dbReference>
<keyword evidence="11" id="KW-1185">Reference proteome</keyword>
<evidence type="ECO:0000256" key="7">
    <source>
        <dbReference type="PIRNR" id="PIRNR000535"/>
    </source>
</evidence>
<dbReference type="InterPro" id="IPR029056">
    <property type="entry name" value="Ribokinase-like"/>
</dbReference>
<evidence type="ECO:0000256" key="8">
    <source>
        <dbReference type="RuleBase" id="RU369061"/>
    </source>
</evidence>
<proteinExistence type="inferred from homology"/>
<dbReference type="PANTHER" id="PTHR46566:SF1">
    <property type="entry name" value="1-PHOSPHOFRUCTOKINASE"/>
    <property type="match status" value="1"/>
</dbReference>
<dbReference type="NCBIfam" id="TIGR03828">
    <property type="entry name" value="pfkB"/>
    <property type="match status" value="1"/>
</dbReference>
<evidence type="ECO:0000313" key="11">
    <source>
        <dbReference type="Proteomes" id="UP000013378"/>
    </source>
</evidence>
<dbReference type="Pfam" id="PF00294">
    <property type="entry name" value="PfkB"/>
    <property type="match status" value="1"/>
</dbReference>
<comment type="pathway">
    <text evidence="7">Carbohydrate metabolism; D-tagatose 6-phosphate degradation; D-glyceraldehyde 3-phosphate and glycerone phosphate from D-tagatose 6-phosphate: step 1/2.</text>
</comment>
<dbReference type="PIRSF" id="PIRSF000535">
    <property type="entry name" value="1PFK/6PFK/LacC"/>
    <property type="match status" value="1"/>
</dbReference>
<dbReference type="PROSITE" id="PS00584">
    <property type="entry name" value="PFKB_KINASES_2"/>
    <property type="match status" value="1"/>
</dbReference>
<dbReference type="Proteomes" id="UP000013378">
    <property type="component" value="Unassembled WGS sequence"/>
</dbReference>
<gene>
    <name evidence="10" type="ORF">L21TH_1364</name>
</gene>
<dbReference type="PATRIC" id="fig|1304284.3.peg.1334"/>